<protein>
    <submittedName>
        <fullName evidence="2">Uncharacterized protein</fullName>
    </submittedName>
</protein>
<evidence type="ECO:0000313" key="2">
    <source>
        <dbReference type="EMBL" id="AAV27623.1"/>
    </source>
</evidence>
<gene>
    <name evidence="2" type="ordered locus">mhp566</name>
</gene>
<keyword evidence="1" id="KW-0812">Transmembrane</keyword>
<dbReference type="EMBL" id="AE017332">
    <property type="protein sequence ID" value="AAV27623.1"/>
    <property type="molecule type" value="Genomic_DNA"/>
</dbReference>
<dbReference type="Proteomes" id="UP000006822">
    <property type="component" value="Chromosome"/>
</dbReference>
<evidence type="ECO:0000313" key="3">
    <source>
        <dbReference type="Proteomes" id="UP000006822"/>
    </source>
</evidence>
<name>Q5ZZZ1_MESH2</name>
<dbReference type="AlphaFoldDB" id="Q5ZZZ1"/>
<keyword evidence="1" id="KW-1133">Transmembrane helix</keyword>
<sequence length="53" mass="6517">MPEKDETTIPAIPKIKNKFFLTIFIIFLTFFLFSHHRNLIFVFFKIKRKWSIL</sequence>
<feature type="transmembrane region" description="Helical" evidence="1">
    <location>
        <begin position="20"/>
        <end position="44"/>
    </location>
</feature>
<evidence type="ECO:0000256" key="1">
    <source>
        <dbReference type="SAM" id="Phobius"/>
    </source>
</evidence>
<dbReference type="KEGG" id="mhy:mhp566"/>
<keyword evidence="1" id="KW-0472">Membrane</keyword>
<reference evidence="2 3" key="1">
    <citation type="journal article" date="2004" name="J. Bacteriol.">
        <title>The genome sequence of Mycoplasma hyopneumoniae strain 232, the agent of swine mycoplasmosis.</title>
        <authorList>
            <person name="Minion F.C."/>
            <person name="Lefkowitz E.J."/>
            <person name="Madsen M.L."/>
            <person name="Cleary B.J."/>
            <person name="Swartzell S.M."/>
            <person name="Mahairas G.G."/>
        </authorList>
    </citation>
    <scope>NUCLEOTIDE SEQUENCE [LARGE SCALE GENOMIC DNA]</scope>
    <source>
        <strain evidence="2 3">232</strain>
    </source>
</reference>
<dbReference type="HOGENOM" id="CLU_3063654_0_0_14"/>
<proteinExistence type="predicted"/>
<accession>Q5ZZZ1</accession>
<organism evidence="2 3">
    <name type="scientific">Mesomycoplasma hyopneumoniae (strain 232)</name>
    <name type="common">Mycoplasma hyopneumoniae</name>
    <dbReference type="NCBI Taxonomy" id="295358"/>
    <lineage>
        <taxon>Bacteria</taxon>
        <taxon>Bacillati</taxon>
        <taxon>Mycoplasmatota</taxon>
        <taxon>Mycoplasmoidales</taxon>
        <taxon>Metamycoplasmataceae</taxon>
        <taxon>Mesomycoplasma</taxon>
    </lineage>
</organism>